<evidence type="ECO:0000313" key="1">
    <source>
        <dbReference type="EMBL" id="KKL88251.1"/>
    </source>
</evidence>
<proteinExistence type="predicted"/>
<feature type="non-terminal residue" evidence="1">
    <location>
        <position position="1"/>
    </location>
</feature>
<protein>
    <submittedName>
        <fullName evidence="1">Uncharacterized protein</fullName>
    </submittedName>
</protein>
<reference evidence="1" key="1">
    <citation type="journal article" date="2015" name="Nature">
        <title>Complex archaea that bridge the gap between prokaryotes and eukaryotes.</title>
        <authorList>
            <person name="Spang A."/>
            <person name="Saw J.H."/>
            <person name="Jorgensen S.L."/>
            <person name="Zaremba-Niedzwiedzka K."/>
            <person name="Martijn J."/>
            <person name="Lind A.E."/>
            <person name="van Eijk R."/>
            <person name="Schleper C."/>
            <person name="Guy L."/>
            <person name="Ettema T.J."/>
        </authorList>
    </citation>
    <scope>NUCLEOTIDE SEQUENCE</scope>
</reference>
<dbReference type="EMBL" id="LAZR01020617">
    <property type="protein sequence ID" value="KKL88251.1"/>
    <property type="molecule type" value="Genomic_DNA"/>
</dbReference>
<name>A0A0F9GCP2_9ZZZZ</name>
<accession>A0A0F9GCP2</accession>
<sequence>DDNIIEDENSGGMKQVRISGVEATFSFILRF</sequence>
<organism evidence="1">
    <name type="scientific">marine sediment metagenome</name>
    <dbReference type="NCBI Taxonomy" id="412755"/>
    <lineage>
        <taxon>unclassified sequences</taxon>
        <taxon>metagenomes</taxon>
        <taxon>ecological metagenomes</taxon>
    </lineage>
</organism>
<gene>
    <name evidence="1" type="ORF">LCGC14_1926600</name>
</gene>
<dbReference type="AlphaFoldDB" id="A0A0F9GCP2"/>
<comment type="caution">
    <text evidence="1">The sequence shown here is derived from an EMBL/GenBank/DDBJ whole genome shotgun (WGS) entry which is preliminary data.</text>
</comment>